<sequence>MNFYKDKVKSLINDEKKFSDLAIYVDLIEEKNKVMNLTGFTGDILWKEGIYESLVYMKTSFENKINESNKNFLDVGAGAGFPSVPFLILHPEIKLTIYEPIKKRVAFLNIVKEKLKLTNLVILPIRAEESKDKEKFDFICARAVMDFGKIFEITHHVAKVGAYISFIKGPKVFQELENSRKIVSIFDEEINIEQIDIFEDKQNYLINYVKRSKTPQNFPRKWDKILKENNEKY</sequence>
<accession>A0ABY5TUT3</accession>
<keyword evidence="4 6" id="KW-0808">Transferase</keyword>
<feature type="binding site" evidence="6">
    <location>
        <position position="81"/>
    </location>
    <ligand>
        <name>S-adenosyl-L-methionine</name>
        <dbReference type="ChEBI" id="CHEBI:59789"/>
    </ligand>
</feature>
<comment type="similarity">
    <text evidence="6">Belongs to the methyltransferase superfamily. RNA methyltransferase RsmG family.</text>
</comment>
<dbReference type="RefSeq" id="WP_036450089.1">
    <property type="nucleotide sequence ID" value="NZ_CP103423.1"/>
</dbReference>
<dbReference type="EC" id="2.1.1.-" evidence="6"/>
<dbReference type="HAMAP" id="MF_00074">
    <property type="entry name" value="16SrRNA_methyltr_G"/>
    <property type="match status" value="1"/>
</dbReference>
<dbReference type="GO" id="GO:0032259">
    <property type="term" value="P:methylation"/>
    <property type="evidence" value="ECO:0007669"/>
    <property type="project" value="UniProtKB-KW"/>
</dbReference>
<dbReference type="PANTHER" id="PTHR31760:SF0">
    <property type="entry name" value="S-ADENOSYL-L-METHIONINE-DEPENDENT METHYLTRANSFERASES SUPERFAMILY PROTEIN"/>
    <property type="match status" value="1"/>
</dbReference>
<name>A0ABY5TUT3_9BACT</name>
<evidence type="ECO:0000256" key="5">
    <source>
        <dbReference type="ARBA" id="ARBA00022691"/>
    </source>
</evidence>
<dbReference type="PANTHER" id="PTHR31760">
    <property type="entry name" value="S-ADENOSYL-L-METHIONINE-DEPENDENT METHYLTRANSFERASES SUPERFAMILY PROTEIN"/>
    <property type="match status" value="1"/>
</dbReference>
<dbReference type="Proteomes" id="UP001058364">
    <property type="component" value="Chromosome"/>
</dbReference>
<evidence type="ECO:0000313" key="7">
    <source>
        <dbReference type="EMBL" id="UWD34412.1"/>
    </source>
</evidence>
<dbReference type="GO" id="GO:0008168">
    <property type="term" value="F:methyltransferase activity"/>
    <property type="evidence" value="ECO:0007669"/>
    <property type="project" value="UniProtKB-KW"/>
</dbReference>
<dbReference type="Pfam" id="PF02527">
    <property type="entry name" value="GidB"/>
    <property type="match status" value="1"/>
</dbReference>
<feature type="binding site" evidence="6">
    <location>
        <position position="142"/>
    </location>
    <ligand>
        <name>S-adenosyl-L-methionine</name>
        <dbReference type="ChEBI" id="CHEBI:59789"/>
    </ligand>
</feature>
<comment type="function">
    <text evidence="6">Specifically methylates the N7 position of a guanine in 16S rRNA.</text>
</comment>
<gene>
    <name evidence="6 7" type="primary">rsmG</name>
    <name evidence="7" type="ORF">NX772_01110</name>
</gene>
<feature type="binding site" evidence="6">
    <location>
        <position position="76"/>
    </location>
    <ligand>
        <name>S-adenosyl-L-methionine</name>
        <dbReference type="ChEBI" id="CHEBI:59789"/>
    </ligand>
</feature>
<evidence type="ECO:0000313" key="8">
    <source>
        <dbReference type="Proteomes" id="UP001058364"/>
    </source>
</evidence>
<evidence type="ECO:0000256" key="4">
    <source>
        <dbReference type="ARBA" id="ARBA00022679"/>
    </source>
</evidence>
<proteinExistence type="inferred from homology"/>
<comment type="caution">
    <text evidence="6">Lacks conserved residue(s) required for the propagation of feature annotation.</text>
</comment>
<evidence type="ECO:0000256" key="1">
    <source>
        <dbReference type="ARBA" id="ARBA00022490"/>
    </source>
</evidence>
<dbReference type="InterPro" id="IPR029063">
    <property type="entry name" value="SAM-dependent_MTases_sf"/>
</dbReference>
<dbReference type="NCBIfam" id="TIGR00138">
    <property type="entry name" value="rsmG_gidB"/>
    <property type="match status" value="1"/>
</dbReference>
<organism evidence="7 8">
    <name type="scientific">Mesomycoplasma molare</name>
    <dbReference type="NCBI Taxonomy" id="171288"/>
    <lineage>
        <taxon>Bacteria</taxon>
        <taxon>Bacillati</taxon>
        <taxon>Mycoplasmatota</taxon>
        <taxon>Mycoplasmoidales</taxon>
        <taxon>Metamycoplasmataceae</taxon>
        <taxon>Mesomycoplasma</taxon>
    </lineage>
</organism>
<keyword evidence="8" id="KW-1185">Reference proteome</keyword>
<evidence type="ECO:0000256" key="6">
    <source>
        <dbReference type="HAMAP-Rule" id="MF_00074"/>
    </source>
</evidence>
<protein>
    <recommendedName>
        <fullName evidence="6">Ribosomal RNA small subunit methyltransferase G</fullName>
        <ecNumber evidence="6">2.1.1.-</ecNumber>
    </recommendedName>
    <alternativeName>
        <fullName evidence="6">16S rRNA 7-methylguanosine methyltransferase</fullName>
        <shortName evidence="6">16S rRNA m7G methyltransferase</shortName>
    </alternativeName>
</protein>
<dbReference type="SUPFAM" id="SSF53335">
    <property type="entry name" value="S-adenosyl-L-methionine-dependent methyltransferases"/>
    <property type="match status" value="1"/>
</dbReference>
<evidence type="ECO:0000256" key="3">
    <source>
        <dbReference type="ARBA" id="ARBA00022603"/>
    </source>
</evidence>
<feature type="binding site" evidence="6">
    <location>
        <begin position="127"/>
        <end position="128"/>
    </location>
    <ligand>
        <name>S-adenosyl-L-methionine</name>
        <dbReference type="ChEBI" id="CHEBI:59789"/>
    </ligand>
</feature>
<reference evidence="7" key="1">
    <citation type="submission" date="2022-08" db="EMBL/GenBank/DDBJ databases">
        <title>Complete genome sequence of Mycoplasma molare type strain H 542.</title>
        <authorList>
            <person name="Spergser J."/>
        </authorList>
    </citation>
    <scope>NUCLEOTIDE SEQUENCE</scope>
    <source>
        <strain evidence="7">H 542</strain>
    </source>
</reference>
<dbReference type="InterPro" id="IPR003682">
    <property type="entry name" value="rRNA_ssu_MeTfrase_G"/>
</dbReference>
<keyword evidence="3 6" id="KW-0489">Methyltransferase</keyword>
<keyword evidence="1 6" id="KW-0963">Cytoplasm</keyword>
<comment type="subcellular location">
    <subcellularLocation>
        <location evidence="6">Cytoplasm</location>
    </subcellularLocation>
</comment>
<keyword evidence="2 6" id="KW-0698">rRNA processing</keyword>
<dbReference type="EMBL" id="CP103423">
    <property type="protein sequence ID" value="UWD34412.1"/>
    <property type="molecule type" value="Genomic_DNA"/>
</dbReference>
<dbReference type="CDD" id="cd02440">
    <property type="entry name" value="AdoMet_MTases"/>
    <property type="match status" value="1"/>
</dbReference>
<dbReference type="Gene3D" id="3.40.50.150">
    <property type="entry name" value="Vaccinia Virus protein VP39"/>
    <property type="match status" value="1"/>
</dbReference>
<evidence type="ECO:0000256" key="2">
    <source>
        <dbReference type="ARBA" id="ARBA00022552"/>
    </source>
</evidence>
<keyword evidence="5 6" id="KW-0949">S-adenosyl-L-methionine</keyword>